<dbReference type="Proteomes" id="UP000095287">
    <property type="component" value="Unplaced"/>
</dbReference>
<name>A0A1I7ZTS8_9BILA</name>
<protein>
    <submittedName>
        <fullName evidence="3">TPM_phosphatase domain-containing protein</fullName>
    </submittedName>
</protein>
<dbReference type="AlphaFoldDB" id="A0A1I7ZTS8"/>
<organism evidence="2 3">
    <name type="scientific">Steinernema glaseri</name>
    <dbReference type="NCBI Taxonomy" id="37863"/>
    <lineage>
        <taxon>Eukaryota</taxon>
        <taxon>Metazoa</taxon>
        <taxon>Ecdysozoa</taxon>
        <taxon>Nematoda</taxon>
        <taxon>Chromadorea</taxon>
        <taxon>Rhabditida</taxon>
        <taxon>Tylenchina</taxon>
        <taxon>Panagrolaimomorpha</taxon>
        <taxon>Strongyloidoidea</taxon>
        <taxon>Steinernematidae</taxon>
        <taxon>Steinernema</taxon>
    </lineage>
</organism>
<sequence>MFFAFICSVVLLAPNVRSQCPEAQEGERLRDTSTSVVEGNAESTLIQTLKSYADRLDSASRPEFDLLIVDLNNRVVSNESLPMTSVVTVSAYRLLDYLDRHAEQREEVEDMRVGTWGSIRDLFVVGARMKAESVGSVVSEVNGKYALLEALEEAKSTFPNQVERTRIDELISDLESQVGITDVPLATQMAQIHQVFSEWNSRWVLGVFCTV</sequence>
<feature type="chain" id="PRO_5009313925" evidence="1">
    <location>
        <begin position="19"/>
        <end position="211"/>
    </location>
</feature>
<evidence type="ECO:0000313" key="2">
    <source>
        <dbReference type="Proteomes" id="UP000095287"/>
    </source>
</evidence>
<dbReference type="WBParaSite" id="L893_g29760.t1">
    <property type="protein sequence ID" value="L893_g29760.t1"/>
    <property type="gene ID" value="L893_g29760"/>
</dbReference>
<keyword evidence="1" id="KW-0732">Signal</keyword>
<keyword evidence="2" id="KW-1185">Reference proteome</keyword>
<proteinExistence type="predicted"/>
<reference evidence="3" key="1">
    <citation type="submission" date="2016-11" db="UniProtKB">
        <authorList>
            <consortium name="WormBaseParasite"/>
        </authorList>
    </citation>
    <scope>IDENTIFICATION</scope>
</reference>
<evidence type="ECO:0000256" key="1">
    <source>
        <dbReference type="SAM" id="SignalP"/>
    </source>
</evidence>
<feature type="signal peptide" evidence="1">
    <location>
        <begin position="1"/>
        <end position="18"/>
    </location>
</feature>
<accession>A0A1I7ZTS8</accession>
<evidence type="ECO:0000313" key="3">
    <source>
        <dbReference type="WBParaSite" id="L893_g29760.t1"/>
    </source>
</evidence>